<feature type="compositionally biased region" description="Low complexity" evidence="1">
    <location>
        <begin position="137"/>
        <end position="153"/>
    </location>
</feature>
<dbReference type="AlphaFoldDB" id="A0A7S3RR17"/>
<accession>A0A7S3RR17</accession>
<gene>
    <name evidence="2" type="ORF">EHUX00137_LOCUS6323</name>
</gene>
<protein>
    <submittedName>
        <fullName evidence="2">Uncharacterized protein</fullName>
    </submittedName>
</protein>
<reference evidence="2" key="1">
    <citation type="submission" date="2021-01" db="EMBL/GenBank/DDBJ databases">
        <authorList>
            <person name="Corre E."/>
            <person name="Pelletier E."/>
            <person name="Niang G."/>
            <person name="Scheremetjew M."/>
            <person name="Finn R."/>
            <person name="Kale V."/>
            <person name="Holt S."/>
            <person name="Cochrane G."/>
            <person name="Meng A."/>
            <person name="Brown T."/>
            <person name="Cohen L."/>
        </authorList>
    </citation>
    <scope>NUCLEOTIDE SEQUENCE</scope>
    <source>
        <strain evidence="2">379</strain>
    </source>
</reference>
<evidence type="ECO:0000313" key="2">
    <source>
        <dbReference type="EMBL" id="CAE0532104.1"/>
    </source>
</evidence>
<sequence length="153" mass="16191">MPAQHKVNACVPASLCYNNLSSNGRHFAFAHATEAALCAADGSGKPTLLKDRANSAVTHVRFIKLAGGVELLVVLSGRSAIFFSADGARELHTLHMAEGRPAASFFRGVATVKAHHAQTNRGTCTHARAAHSPHACTPRMARTPRTARTTPTT</sequence>
<feature type="region of interest" description="Disordered" evidence="1">
    <location>
        <begin position="130"/>
        <end position="153"/>
    </location>
</feature>
<name>A0A7S3RR17_EMIHU</name>
<dbReference type="EMBL" id="HBIR01009139">
    <property type="protein sequence ID" value="CAE0532104.1"/>
    <property type="molecule type" value="Transcribed_RNA"/>
</dbReference>
<proteinExistence type="predicted"/>
<evidence type="ECO:0000256" key="1">
    <source>
        <dbReference type="SAM" id="MobiDB-lite"/>
    </source>
</evidence>
<organism evidence="2">
    <name type="scientific">Emiliania huxleyi</name>
    <name type="common">Coccolithophore</name>
    <name type="synonym">Pontosphaera huxleyi</name>
    <dbReference type="NCBI Taxonomy" id="2903"/>
    <lineage>
        <taxon>Eukaryota</taxon>
        <taxon>Haptista</taxon>
        <taxon>Haptophyta</taxon>
        <taxon>Prymnesiophyceae</taxon>
        <taxon>Isochrysidales</taxon>
        <taxon>Noelaerhabdaceae</taxon>
        <taxon>Emiliania</taxon>
    </lineage>
</organism>